<evidence type="ECO:0000313" key="5">
    <source>
        <dbReference type="EMBL" id="KCB21784.1"/>
    </source>
</evidence>
<dbReference type="InterPro" id="IPR000045">
    <property type="entry name" value="Prepilin_IV_endopep_pep"/>
</dbReference>
<evidence type="ECO:0000259" key="4">
    <source>
        <dbReference type="Pfam" id="PF01478"/>
    </source>
</evidence>
<dbReference type="PRINTS" id="PR00864">
    <property type="entry name" value="PREPILNPTASE"/>
</dbReference>
<feature type="transmembrane region" description="Helical" evidence="3">
    <location>
        <begin position="74"/>
        <end position="91"/>
    </location>
</feature>
<reference evidence="5 6" key="1">
    <citation type="submission" date="2014-03" db="EMBL/GenBank/DDBJ databases">
        <title>Genome sequence of Bordetella hinzii.</title>
        <authorList>
            <person name="Register K."/>
            <person name="Harvill E."/>
            <person name="Goodfield L.L."/>
            <person name="Ivanov Y.V."/>
            <person name="Meyer J.A."/>
            <person name="Muse S.J."/>
            <person name="Jacobs N."/>
            <person name="Bendor L."/>
            <person name="Smallridge W.E."/>
            <person name="Brinkac L.M."/>
            <person name="Sanka R."/>
            <person name="Kim M."/>
            <person name="Losada L."/>
        </authorList>
    </citation>
    <scope>NUCLEOTIDE SEQUENCE [LARGE SCALE GENOMIC DNA]</scope>
    <source>
        <strain evidence="5 6">OH87 BAL007II</strain>
    </source>
</reference>
<feature type="transmembrane region" description="Helical" evidence="3">
    <location>
        <begin position="97"/>
        <end position="115"/>
    </location>
</feature>
<protein>
    <submittedName>
        <fullName evidence="5">Type IV prepilin leader peptidase</fullName>
    </submittedName>
</protein>
<evidence type="ECO:0000313" key="6">
    <source>
        <dbReference type="Proteomes" id="UP000025748"/>
    </source>
</evidence>
<keyword evidence="6" id="KW-1185">Reference proteome</keyword>
<dbReference type="InterPro" id="IPR014032">
    <property type="entry name" value="Peptidase_A24A_bac"/>
</dbReference>
<feature type="domain" description="Prepilin type IV endopeptidase peptidase" evidence="4">
    <location>
        <begin position="79"/>
        <end position="187"/>
    </location>
</feature>
<evidence type="ECO:0000256" key="1">
    <source>
        <dbReference type="ARBA" id="ARBA00005801"/>
    </source>
</evidence>
<comment type="caution">
    <text evidence="5">The sequence shown here is derived from an EMBL/GenBank/DDBJ whole genome shotgun (WGS) entry which is preliminary data.</text>
</comment>
<dbReference type="InterPro" id="IPR050882">
    <property type="entry name" value="Prepilin_peptidase/N-MTase"/>
</dbReference>
<dbReference type="RefSeq" id="WP_032964223.1">
    <property type="nucleotide sequence ID" value="NZ_JHEM01000029.1"/>
</dbReference>
<dbReference type="PANTHER" id="PTHR30487">
    <property type="entry name" value="TYPE 4 PREPILIN-LIKE PROTEINS LEADER PEPTIDE-PROCESSING ENZYME"/>
    <property type="match status" value="1"/>
</dbReference>
<organism evidence="5 6">
    <name type="scientific">Bordetella hinzii OH87 BAL007II</name>
    <dbReference type="NCBI Taxonomy" id="1331262"/>
    <lineage>
        <taxon>Bacteria</taxon>
        <taxon>Pseudomonadati</taxon>
        <taxon>Pseudomonadota</taxon>
        <taxon>Betaproteobacteria</taxon>
        <taxon>Burkholderiales</taxon>
        <taxon>Alcaligenaceae</taxon>
        <taxon>Bordetella</taxon>
    </lineage>
</organism>
<dbReference type="PANTHER" id="PTHR30487:SF0">
    <property type="entry name" value="PREPILIN LEADER PEPTIDASE_N-METHYLTRANSFERASE-RELATED"/>
    <property type="match status" value="1"/>
</dbReference>
<keyword evidence="3" id="KW-0812">Transmembrane</keyword>
<name>A0ABR4QUY3_9BORD</name>
<feature type="transmembrane region" description="Helical" evidence="3">
    <location>
        <begin position="198"/>
        <end position="215"/>
    </location>
</feature>
<feature type="transmembrane region" description="Helical" evidence="3">
    <location>
        <begin position="160"/>
        <end position="186"/>
    </location>
</feature>
<evidence type="ECO:0000256" key="2">
    <source>
        <dbReference type="RuleBase" id="RU003793"/>
    </source>
</evidence>
<sequence length="217" mass="22638">MTLPLYLAALLGGALAGQLAWLAAERLPSHVLRQWPQAEAAMTASAPAPRPALFIAAACALALACGARYGWTALSAWTLLLALGLLVLWDIDRRTTLLPDLLTLPLLWAGLIANLDAGLVPLRLAVLGAALGYLLPWLAVQGFRLLRGHDGMGGGDLKLMAALGGWFGALRLLDIVLAACGLAIAWMLARRRTGPMPFGPFLAAAGLAALFLPGLPG</sequence>
<proteinExistence type="inferred from homology"/>
<dbReference type="Proteomes" id="UP000025748">
    <property type="component" value="Unassembled WGS sequence"/>
</dbReference>
<accession>A0ABR4QUY3</accession>
<dbReference type="EMBL" id="JHEM01000029">
    <property type="protein sequence ID" value="KCB21784.1"/>
    <property type="molecule type" value="Genomic_DNA"/>
</dbReference>
<feature type="transmembrane region" description="Helical" evidence="3">
    <location>
        <begin position="122"/>
        <end position="140"/>
    </location>
</feature>
<evidence type="ECO:0000256" key="3">
    <source>
        <dbReference type="SAM" id="Phobius"/>
    </source>
</evidence>
<keyword evidence="3" id="KW-1133">Transmembrane helix</keyword>
<gene>
    <name evidence="5" type="ORF">L544_0398</name>
</gene>
<dbReference type="Gene3D" id="1.20.120.1220">
    <property type="match status" value="1"/>
</dbReference>
<keyword evidence="3" id="KW-0472">Membrane</keyword>
<dbReference type="Pfam" id="PF01478">
    <property type="entry name" value="Peptidase_A24"/>
    <property type="match status" value="1"/>
</dbReference>
<comment type="similarity">
    <text evidence="1 2">Belongs to the peptidase A24 family.</text>
</comment>